<evidence type="ECO:0000256" key="1">
    <source>
        <dbReference type="ARBA" id="ARBA00023186"/>
    </source>
</evidence>
<reference evidence="3" key="1">
    <citation type="journal article" date="2023" name="Insect Mol. Biol.">
        <title>Genome sequencing provides insights into the evolution of gene families encoding plant cell wall-degrading enzymes in longhorned beetles.</title>
        <authorList>
            <person name="Shin N.R."/>
            <person name="Okamura Y."/>
            <person name="Kirsch R."/>
            <person name="Pauchet Y."/>
        </authorList>
    </citation>
    <scope>NUCLEOTIDE SEQUENCE</scope>
    <source>
        <strain evidence="3">MMC_N1</strain>
    </source>
</reference>
<accession>A0ABQ9K827</accession>
<evidence type="ECO:0000313" key="4">
    <source>
        <dbReference type="Proteomes" id="UP001162164"/>
    </source>
</evidence>
<comment type="caution">
    <text evidence="3">The sequence shown here is derived from an EMBL/GenBank/DDBJ whole genome shotgun (WGS) entry which is preliminary data.</text>
</comment>
<dbReference type="PANTHER" id="PTHR45168">
    <property type="entry name" value="DNAJ HOMOLOG SUBFAMILY B MEMBER 2"/>
    <property type="match status" value="1"/>
</dbReference>
<sequence>MEEANRKFKEISEAYEILTDTRKRMVYDQYGTKGARKNNRPRSEDVFDFNGFNVFTFRDPDAVFREFFGGGIFDFFNDLAPMTRSRRSRPGSSRHESFFSALNGDNMADVFSSGNSGEYASLTTMESSFSGGGVPTTYMKRTSTSTKVQNGKKVTTKKMYENGRETVKVYENDVLQSVTVNGVPQSIKYK</sequence>
<protein>
    <recommendedName>
        <fullName evidence="2">J domain-containing protein</fullName>
    </recommendedName>
</protein>
<gene>
    <name evidence="3" type="ORF">NQ317_015187</name>
</gene>
<dbReference type="InterPro" id="IPR036869">
    <property type="entry name" value="J_dom_sf"/>
</dbReference>
<dbReference type="PANTHER" id="PTHR45168:SF3">
    <property type="entry name" value="DNAJ HEAT SHOCK PROTEIN FAMILY (HSP40) MEMBER B2"/>
    <property type="match status" value="1"/>
</dbReference>
<dbReference type="PRINTS" id="PR00625">
    <property type="entry name" value="JDOMAIN"/>
</dbReference>
<keyword evidence="1" id="KW-0143">Chaperone</keyword>
<dbReference type="Proteomes" id="UP001162164">
    <property type="component" value="Unassembled WGS sequence"/>
</dbReference>
<dbReference type="PROSITE" id="PS50076">
    <property type="entry name" value="DNAJ_2"/>
    <property type="match status" value="1"/>
</dbReference>
<dbReference type="CDD" id="cd06257">
    <property type="entry name" value="DnaJ"/>
    <property type="match status" value="1"/>
</dbReference>
<dbReference type="InterPro" id="IPR043183">
    <property type="entry name" value="DNJB2/6-like"/>
</dbReference>
<proteinExistence type="predicted"/>
<name>A0ABQ9K827_9CUCU</name>
<dbReference type="Gene3D" id="1.10.287.110">
    <property type="entry name" value="DnaJ domain"/>
    <property type="match status" value="1"/>
</dbReference>
<dbReference type="EMBL" id="JAPWTJ010000010">
    <property type="protein sequence ID" value="KAJ8985687.1"/>
    <property type="molecule type" value="Genomic_DNA"/>
</dbReference>
<organism evidence="3 4">
    <name type="scientific">Molorchus minor</name>
    <dbReference type="NCBI Taxonomy" id="1323400"/>
    <lineage>
        <taxon>Eukaryota</taxon>
        <taxon>Metazoa</taxon>
        <taxon>Ecdysozoa</taxon>
        <taxon>Arthropoda</taxon>
        <taxon>Hexapoda</taxon>
        <taxon>Insecta</taxon>
        <taxon>Pterygota</taxon>
        <taxon>Neoptera</taxon>
        <taxon>Endopterygota</taxon>
        <taxon>Coleoptera</taxon>
        <taxon>Polyphaga</taxon>
        <taxon>Cucujiformia</taxon>
        <taxon>Chrysomeloidea</taxon>
        <taxon>Cerambycidae</taxon>
        <taxon>Lamiinae</taxon>
        <taxon>Monochamini</taxon>
        <taxon>Molorchus</taxon>
    </lineage>
</organism>
<dbReference type="Pfam" id="PF00226">
    <property type="entry name" value="DnaJ"/>
    <property type="match status" value="1"/>
</dbReference>
<dbReference type="InterPro" id="IPR001623">
    <property type="entry name" value="DnaJ_domain"/>
</dbReference>
<dbReference type="PROSITE" id="PS00636">
    <property type="entry name" value="DNAJ_1"/>
    <property type="match status" value="1"/>
</dbReference>
<feature type="domain" description="J" evidence="2">
    <location>
        <begin position="1"/>
        <end position="31"/>
    </location>
</feature>
<evidence type="ECO:0000313" key="3">
    <source>
        <dbReference type="EMBL" id="KAJ8985687.1"/>
    </source>
</evidence>
<dbReference type="SUPFAM" id="SSF46565">
    <property type="entry name" value="Chaperone J-domain"/>
    <property type="match status" value="1"/>
</dbReference>
<keyword evidence="4" id="KW-1185">Reference proteome</keyword>
<dbReference type="InterPro" id="IPR018253">
    <property type="entry name" value="DnaJ_domain_CS"/>
</dbReference>
<evidence type="ECO:0000259" key="2">
    <source>
        <dbReference type="PROSITE" id="PS50076"/>
    </source>
</evidence>